<comment type="catalytic activity">
    <reaction evidence="6">
        <text>4 Fe(2+) + O2 + 4 H(+) = 4 Fe(3+) + 2 H2O</text>
        <dbReference type="Rhea" id="RHEA:11148"/>
        <dbReference type="ChEBI" id="CHEBI:15377"/>
        <dbReference type="ChEBI" id="CHEBI:15378"/>
        <dbReference type="ChEBI" id="CHEBI:15379"/>
        <dbReference type="ChEBI" id="CHEBI:29033"/>
        <dbReference type="ChEBI" id="CHEBI:29034"/>
        <dbReference type="EC" id="1.16.3.1"/>
    </reaction>
</comment>
<dbReference type="Pfam" id="PF00210">
    <property type="entry name" value="Ferritin"/>
    <property type="match status" value="1"/>
</dbReference>
<dbReference type="EC" id="1.16.3.1" evidence="6"/>
<dbReference type="PROSITE" id="PS50905">
    <property type="entry name" value="FERRITIN_LIKE"/>
    <property type="match status" value="1"/>
</dbReference>
<feature type="binding site" evidence="5">
    <location>
        <position position="104"/>
    </location>
    <ligand>
        <name>Fe cation</name>
        <dbReference type="ChEBI" id="CHEBI:24875"/>
        <label>1</label>
    </ligand>
</feature>
<evidence type="ECO:0000256" key="2">
    <source>
        <dbReference type="ARBA" id="ARBA00022434"/>
    </source>
</evidence>
<evidence type="ECO:0000313" key="9">
    <source>
        <dbReference type="Proteomes" id="UP000594454"/>
    </source>
</evidence>
<dbReference type="PANTHER" id="PTHR11431">
    <property type="entry name" value="FERRITIN"/>
    <property type="match status" value="1"/>
</dbReference>
<keyword evidence="6" id="KW-0560">Oxidoreductase</keyword>
<dbReference type="FunFam" id="1.20.1260.10:FF:000002">
    <property type="entry name" value="Ferritin, mitochondrial"/>
    <property type="match status" value="1"/>
</dbReference>
<name>A0A7R8V105_HERIL</name>
<feature type="binding site" evidence="5">
    <location>
        <position position="62"/>
    </location>
    <ligand>
        <name>Fe cation</name>
        <dbReference type="ChEBI" id="CHEBI:24875"/>
        <label>1</label>
    </ligand>
</feature>
<dbReference type="InterPro" id="IPR014034">
    <property type="entry name" value="Ferritin_CS"/>
</dbReference>
<dbReference type="GO" id="GO:0008199">
    <property type="term" value="F:ferric iron binding"/>
    <property type="evidence" value="ECO:0007669"/>
    <property type="project" value="InterPro"/>
</dbReference>
<evidence type="ECO:0000256" key="5">
    <source>
        <dbReference type="PIRSR" id="PIRSR601519-1"/>
    </source>
</evidence>
<feature type="binding site" evidence="5">
    <location>
        <position position="138"/>
    </location>
    <ligand>
        <name>Fe cation</name>
        <dbReference type="ChEBI" id="CHEBI:24875"/>
        <label>1</label>
    </ligand>
</feature>
<dbReference type="OrthoDB" id="186462at2759"/>
<dbReference type="GO" id="GO:0006879">
    <property type="term" value="P:intracellular iron ion homeostasis"/>
    <property type="evidence" value="ECO:0007669"/>
    <property type="project" value="UniProtKB-KW"/>
</dbReference>
<reference evidence="8 9" key="1">
    <citation type="submission" date="2020-11" db="EMBL/GenBank/DDBJ databases">
        <authorList>
            <person name="Wallbank WR R."/>
            <person name="Pardo Diaz C."/>
            <person name="Kozak K."/>
            <person name="Martin S."/>
            <person name="Jiggins C."/>
            <person name="Moest M."/>
            <person name="Warren A I."/>
            <person name="Generalovic N T."/>
            <person name="Byers J.R.P. K."/>
            <person name="Montejo-Kovacevich G."/>
            <person name="Yen C E."/>
        </authorList>
    </citation>
    <scope>NUCLEOTIDE SEQUENCE [LARGE SCALE GENOMIC DNA]</scope>
</reference>
<dbReference type="GO" id="GO:0006826">
    <property type="term" value="P:iron ion transport"/>
    <property type="evidence" value="ECO:0007669"/>
    <property type="project" value="InterPro"/>
</dbReference>
<evidence type="ECO:0000259" key="7">
    <source>
        <dbReference type="PROSITE" id="PS50905"/>
    </source>
</evidence>
<dbReference type="SUPFAM" id="SSF47240">
    <property type="entry name" value="Ferritin-like"/>
    <property type="match status" value="1"/>
</dbReference>
<dbReference type="InParanoid" id="A0A7R8V105"/>
<comment type="function">
    <text evidence="6">Stores iron in a soluble, non-toxic, readily available form. Important for iron homeostasis. Iron is taken up in the ferrous form and deposited as ferric hydroxides after oxidation.</text>
</comment>
<feature type="domain" description="Ferritin-like diiron" evidence="7">
    <location>
        <begin position="7"/>
        <end position="156"/>
    </location>
</feature>
<dbReference type="PANTHER" id="PTHR11431:SF75">
    <property type="entry name" value="FERRITIN"/>
    <property type="match status" value="1"/>
</dbReference>
<evidence type="ECO:0000256" key="3">
    <source>
        <dbReference type="ARBA" id="ARBA00022723"/>
    </source>
</evidence>
<feature type="binding site" evidence="5">
    <location>
        <position position="24"/>
    </location>
    <ligand>
        <name>Fe cation</name>
        <dbReference type="ChEBI" id="CHEBI:24875"/>
        <label>1</label>
    </ligand>
</feature>
<keyword evidence="9" id="KW-1185">Reference proteome</keyword>
<dbReference type="InterPro" id="IPR008331">
    <property type="entry name" value="Ferritin_DPS_dom"/>
</dbReference>
<dbReference type="CDD" id="cd01056">
    <property type="entry name" value="Euk_Ferritin"/>
    <property type="match status" value="1"/>
</dbReference>
<dbReference type="PROSITE" id="PS00204">
    <property type="entry name" value="FERRITIN_2"/>
    <property type="match status" value="1"/>
</dbReference>
<organism evidence="8 9">
    <name type="scientific">Hermetia illucens</name>
    <name type="common">Black soldier fly</name>
    <dbReference type="NCBI Taxonomy" id="343691"/>
    <lineage>
        <taxon>Eukaryota</taxon>
        <taxon>Metazoa</taxon>
        <taxon>Ecdysozoa</taxon>
        <taxon>Arthropoda</taxon>
        <taxon>Hexapoda</taxon>
        <taxon>Insecta</taxon>
        <taxon>Pterygota</taxon>
        <taxon>Neoptera</taxon>
        <taxon>Endopterygota</taxon>
        <taxon>Diptera</taxon>
        <taxon>Brachycera</taxon>
        <taxon>Stratiomyomorpha</taxon>
        <taxon>Stratiomyidae</taxon>
        <taxon>Hermetiinae</taxon>
        <taxon>Hermetia</taxon>
    </lineage>
</organism>
<dbReference type="GO" id="GO:0004322">
    <property type="term" value="F:ferroxidase activity"/>
    <property type="evidence" value="ECO:0007669"/>
    <property type="project" value="UniProtKB-EC"/>
</dbReference>
<keyword evidence="3 5" id="KW-0479">Metal-binding</keyword>
<dbReference type="AlphaFoldDB" id="A0A7R8V105"/>
<dbReference type="InterPro" id="IPR009078">
    <property type="entry name" value="Ferritin-like_SF"/>
</dbReference>
<feature type="binding site" evidence="5">
    <location>
        <position position="59"/>
    </location>
    <ligand>
        <name>Fe cation</name>
        <dbReference type="ChEBI" id="CHEBI:24875"/>
        <label>1</label>
    </ligand>
</feature>
<evidence type="ECO:0000313" key="8">
    <source>
        <dbReference type="EMBL" id="CAD7090509.1"/>
    </source>
</evidence>
<dbReference type="InterPro" id="IPR009040">
    <property type="entry name" value="Ferritin-like_diiron"/>
</dbReference>
<evidence type="ECO:0000256" key="4">
    <source>
        <dbReference type="ARBA" id="ARBA00023004"/>
    </source>
</evidence>
<dbReference type="Gene3D" id="1.20.1260.10">
    <property type="match status" value="1"/>
</dbReference>
<accession>A0A7R8V105</accession>
<evidence type="ECO:0000256" key="6">
    <source>
        <dbReference type="RuleBase" id="RU361145"/>
    </source>
</evidence>
<proteinExistence type="inferred from homology"/>
<dbReference type="EMBL" id="LR899013">
    <property type="protein sequence ID" value="CAD7090509.1"/>
    <property type="molecule type" value="Genomic_DNA"/>
</dbReference>
<keyword evidence="2 6" id="KW-0409">Iron storage</keyword>
<protein>
    <recommendedName>
        <fullName evidence="6">Ferritin</fullName>
        <ecNumber evidence="6">1.16.3.1</ecNumber>
    </recommendedName>
</protein>
<dbReference type="GO" id="GO:0008198">
    <property type="term" value="F:ferrous iron binding"/>
    <property type="evidence" value="ECO:0007669"/>
    <property type="project" value="TreeGrafter"/>
</dbReference>
<dbReference type="InterPro" id="IPR001519">
    <property type="entry name" value="Ferritin"/>
</dbReference>
<evidence type="ECO:0000256" key="1">
    <source>
        <dbReference type="ARBA" id="ARBA00007513"/>
    </source>
</evidence>
<dbReference type="GO" id="GO:0005737">
    <property type="term" value="C:cytoplasm"/>
    <property type="evidence" value="ECO:0007669"/>
    <property type="project" value="TreeGrafter"/>
</dbReference>
<sequence length="174" mass="20287">MSSLARQRFPQECEEAINRQINMELYASYVYLSMAYHFDRDDVALPGMHWYFKKASDEEREHAMKFMKYLNKRGGKIVLEDIKRPEVREWSTAEDAMCAALDLEKKVNESLLEIHAIASDLKDANFCDFLETEFLQEQVDAIKEISDHVTNLKRVGEGLGVYMFDKHIKDSADH</sequence>
<comment type="similarity">
    <text evidence="1 6">Belongs to the ferritin family.</text>
</comment>
<gene>
    <name evidence="8" type="ORF">HERILL_LOCUS12987</name>
</gene>
<dbReference type="InterPro" id="IPR012347">
    <property type="entry name" value="Ferritin-like"/>
</dbReference>
<dbReference type="FunCoup" id="A0A7R8V105">
    <property type="interactions" value="31"/>
</dbReference>
<dbReference type="Proteomes" id="UP000594454">
    <property type="component" value="Chromosome 5"/>
</dbReference>
<keyword evidence="4 5" id="KW-0408">Iron</keyword>